<keyword evidence="1" id="KW-0521">NADP</keyword>
<organism evidence="4 5">
    <name type="scientific">Amycolatopsis pithecellobii</name>
    <dbReference type="NCBI Taxonomy" id="664692"/>
    <lineage>
        <taxon>Bacteria</taxon>
        <taxon>Bacillati</taxon>
        <taxon>Actinomycetota</taxon>
        <taxon>Actinomycetes</taxon>
        <taxon>Pseudonocardiales</taxon>
        <taxon>Pseudonocardiaceae</taxon>
        <taxon>Amycolatopsis</taxon>
    </lineage>
</organism>
<dbReference type="Gene3D" id="3.90.180.10">
    <property type="entry name" value="Medium-chain alcohol dehydrogenases, catalytic domain"/>
    <property type="match status" value="1"/>
</dbReference>
<keyword evidence="5" id="KW-1185">Reference proteome</keyword>
<dbReference type="PANTHER" id="PTHR48106">
    <property type="entry name" value="QUINONE OXIDOREDUCTASE PIG3-RELATED"/>
    <property type="match status" value="1"/>
</dbReference>
<dbReference type="SUPFAM" id="SSF51735">
    <property type="entry name" value="NAD(P)-binding Rossmann-fold domains"/>
    <property type="match status" value="1"/>
</dbReference>
<gene>
    <name evidence="4" type="ORF">GKO32_12290</name>
</gene>
<comment type="caution">
    <text evidence="4">The sequence shown here is derived from an EMBL/GenBank/DDBJ whole genome shotgun (WGS) entry which is preliminary data.</text>
</comment>
<evidence type="ECO:0000256" key="2">
    <source>
        <dbReference type="ARBA" id="ARBA00023002"/>
    </source>
</evidence>
<protein>
    <submittedName>
        <fullName evidence="4">Zinc-binding dehydrogenase</fullName>
    </submittedName>
</protein>
<keyword evidence="2" id="KW-0560">Oxidoreductase</keyword>
<dbReference type="Proteomes" id="UP000440096">
    <property type="component" value="Unassembled WGS sequence"/>
</dbReference>
<dbReference type="InterPro" id="IPR036291">
    <property type="entry name" value="NAD(P)-bd_dom_sf"/>
</dbReference>
<evidence type="ECO:0000259" key="3">
    <source>
        <dbReference type="Pfam" id="PF00107"/>
    </source>
</evidence>
<dbReference type="InterPro" id="IPR013149">
    <property type="entry name" value="ADH-like_C"/>
</dbReference>
<dbReference type="AlphaFoldDB" id="A0A6N7Z0E3"/>
<dbReference type="EMBL" id="WMBA01000014">
    <property type="protein sequence ID" value="MTD54753.1"/>
    <property type="molecule type" value="Genomic_DNA"/>
</dbReference>
<dbReference type="Pfam" id="PF00107">
    <property type="entry name" value="ADH_zinc_N"/>
    <property type="match status" value="1"/>
</dbReference>
<evidence type="ECO:0000313" key="4">
    <source>
        <dbReference type="EMBL" id="MTD54753.1"/>
    </source>
</evidence>
<proteinExistence type="predicted"/>
<dbReference type="GO" id="GO:0070402">
    <property type="term" value="F:NADPH binding"/>
    <property type="evidence" value="ECO:0007669"/>
    <property type="project" value="TreeGrafter"/>
</dbReference>
<sequence>MGPGTRILVSGASSGLGSTTALLAKHLGATVVVTSRDEGKRARLRELGLDHVLDPQSSAYAEEVLAAFDGAQAEVIVDNLGVDNQWSTNLELLGPGGAVVSSGSLQGESVPVDLRQLYLKSQRIIGVRSGNLAALDRVWSEVRKGFRVAPDRLFALENIADAHAHIESEKNAGRVVVAIS</sequence>
<dbReference type="GO" id="GO:0016651">
    <property type="term" value="F:oxidoreductase activity, acting on NAD(P)H"/>
    <property type="evidence" value="ECO:0007669"/>
    <property type="project" value="TreeGrafter"/>
</dbReference>
<accession>A0A6N7Z0E3</accession>
<reference evidence="4 5" key="1">
    <citation type="submission" date="2019-11" db="EMBL/GenBank/DDBJ databases">
        <title>Draft genome of Amycolatopsis RM579.</title>
        <authorList>
            <person name="Duangmal K."/>
            <person name="Mingma R."/>
        </authorList>
    </citation>
    <scope>NUCLEOTIDE SEQUENCE [LARGE SCALE GENOMIC DNA]</scope>
    <source>
        <strain evidence="4 5">RM579</strain>
    </source>
</reference>
<feature type="domain" description="Alcohol dehydrogenase-like C-terminal" evidence="3">
    <location>
        <begin position="15"/>
        <end position="138"/>
    </location>
</feature>
<evidence type="ECO:0000313" key="5">
    <source>
        <dbReference type="Proteomes" id="UP000440096"/>
    </source>
</evidence>
<name>A0A6N7Z0E3_9PSEU</name>
<dbReference type="PANTHER" id="PTHR48106:SF18">
    <property type="entry name" value="QUINONE OXIDOREDUCTASE PIG3"/>
    <property type="match status" value="1"/>
</dbReference>
<evidence type="ECO:0000256" key="1">
    <source>
        <dbReference type="ARBA" id="ARBA00022857"/>
    </source>
</evidence>